<accession>A0AAU7KI42</accession>
<dbReference type="InterPro" id="IPR047794">
    <property type="entry name" value="C45_proenzyme-like"/>
</dbReference>
<feature type="domain" description="Peptidase C45 hydrolase" evidence="2">
    <location>
        <begin position="125"/>
        <end position="289"/>
    </location>
</feature>
<dbReference type="InterPro" id="IPR005079">
    <property type="entry name" value="Peptidase_C45_hydrolase"/>
</dbReference>
<gene>
    <name evidence="3" type="ORF">NFG58_19650</name>
</gene>
<dbReference type="PANTHER" id="PTHR34180:SF1">
    <property type="entry name" value="BETA-ALANYL-DOPAMINE_CARCININE HYDROLASE"/>
    <property type="match status" value="1"/>
</dbReference>
<dbReference type="Gene3D" id="1.10.10.2120">
    <property type="match status" value="1"/>
</dbReference>
<protein>
    <submittedName>
        <fullName evidence="3">C45 family peptidase</fullName>
    </submittedName>
</protein>
<name>A0AAU7KI42_9GAMM</name>
<organism evidence="3">
    <name type="scientific">Halomonas sp. RT37</name>
    <dbReference type="NCBI Taxonomy" id="2950872"/>
    <lineage>
        <taxon>Bacteria</taxon>
        <taxon>Pseudomonadati</taxon>
        <taxon>Pseudomonadota</taxon>
        <taxon>Gammaproteobacteria</taxon>
        <taxon>Oceanospirillales</taxon>
        <taxon>Halomonadaceae</taxon>
        <taxon>Halomonas</taxon>
    </lineage>
</organism>
<sequence>MTPSTSSPTPSCSSLTPTRLSGSRLDIGRAHGSQHREAILASIDVYDRLFHDLAGLRWHEARRDAERFLPMIERRYPAILEELDGIAQGIGGDLADVLTLNCRSEVSLTRAGGGCSAFSLYHAGRQWLAQNWDWRADQLDHLVILEIQAPGAPPLISVGEAGMVGKIGLNANGVGVGLNAIRSATCGEGLPIHIALRAMLECETLDAARQIAHDGVCAPAHFLLADGSGQAEGLEVHPGQPGTITPARGVVTHTNHLVSDTATHWVEDFPKPDSWSRLSRLDALVEQLLDGLGMDDSGADELAADERGTASTAPNESATLDAERLFDLLGDHTPGEDSLCRHFDPSVAEAERMETLFSVVMDLTDKVLWLRHGKPCQTTHSMRLVPTAV</sequence>
<dbReference type="EMBL" id="CP098827">
    <property type="protein sequence ID" value="XBO70788.1"/>
    <property type="molecule type" value="Genomic_DNA"/>
</dbReference>
<reference evidence="3" key="1">
    <citation type="submission" date="2022-06" db="EMBL/GenBank/DDBJ databases">
        <title>A novel DMS-producing enzyme.</title>
        <authorList>
            <person name="Zhang Y."/>
        </authorList>
    </citation>
    <scope>NUCLEOTIDE SEQUENCE</scope>
    <source>
        <strain evidence="3">RT37</strain>
    </source>
</reference>
<dbReference type="RefSeq" id="WP_222516390.1">
    <property type="nucleotide sequence ID" value="NZ_CP098827.1"/>
</dbReference>
<proteinExistence type="predicted"/>
<dbReference type="InterPro" id="IPR047801">
    <property type="entry name" value="Peptidase_C45"/>
</dbReference>
<feature type="region of interest" description="Disordered" evidence="1">
    <location>
        <begin position="1"/>
        <end position="20"/>
    </location>
</feature>
<dbReference type="Pfam" id="PF03417">
    <property type="entry name" value="AAT"/>
    <property type="match status" value="1"/>
</dbReference>
<dbReference type="Gene3D" id="3.60.60.10">
    <property type="entry name" value="Penicillin V Acylase, Chain A"/>
    <property type="match status" value="1"/>
</dbReference>
<dbReference type="AlphaFoldDB" id="A0AAU7KI42"/>
<evidence type="ECO:0000313" key="3">
    <source>
        <dbReference type="EMBL" id="XBO70788.1"/>
    </source>
</evidence>
<evidence type="ECO:0000259" key="2">
    <source>
        <dbReference type="Pfam" id="PF03417"/>
    </source>
</evidence>
<evidence type="ECO:0000256" key="1">
    <source>
        <dbReference type="SAM" id="MobiDB-lite"/>
    </source>
</evidence>
<dbReference type="PANTHER" id="PTHR34180">
    <property type="entry name" value="PEPTIDASE C45"/>
    <property type="match status" value="1"/>
</dbReference>
<dbReference type="NCBIfam" id="NF040521">
    <property type="entry name" value="C45_proenzyme"/>
    <property type="match status" value="1"/>
</dbReference>